<proteinExistence type="predicted"/>
<gene>
    <name evidence="1" type="ORF">PM001_LOCUS30424</name>
</gene>
<reference evidence="1" key="1">
    <citation type="submission" date="2024-01" db="EMBL/GenBank/DDBJ databases">
        <authorList>
            <person name="Webb A."/>
        </authorList>
    </citation>
    <scope>NUCLEOTIDE SEQUENCE</scope>
    <source>
        <strain evidence="1">Pm1</strain>
    </source>
</reference>
<accession>A0AAV1VEB9</accession>
<dbReference type="EMBL" id="CAKLBY020000320">
    <property type="protein sequence ID" value="CAK7945274.1"/>
    <property type="molecule type" value="Genomic_DNA"/>
</dbReference>
<dbReference type="Proteomes" id="UP001162060">
    <property type="component" value="Unassembled WGS sequence"/>
</dbReference>
<organism evidence="1 2">
    <name type="scientific">Peronospora matthiolae</name>
    <dbReference type="NCBI Taxonomy" id="2874970"/>
    <lineage>
        <taxon>Eukaryota</taxon>
        <taxon>Sar</taxon>
        <taxon>Stramenopiles</taxon>
        <taxon>Oomycota</taxon>
        <taxon>Peronosporomycetes</taxon>
        <taxon>Peronosporales</taxon>
        <taxon>Peronosporaceae</taxon>
        <taxon>Peronospora</taxon>
    </lineage>
</organism>
<dbReference type="AlphaFoldDB" id="A0AAV1VEB9"/>
<protein>
    <submittedName>
        <fullName evidence="1">Uncharacterized protein</fullName>
    </submittedName>
</protein>
<name>A0AAV1VEB9_9STRA</name>
<comment type="caution">
    <text evidence="1">The sequence shown here is derived from an EMBL/GenBank/DDBJ whole genome shotgun (WGS) entry which is preliminary data.</text>
</comment>
<evidence type="ECO:0000313" key="2">
    <source>
        <dbReference type="Proteomes" id="UP001162060"/>
    </source>
</evidence>
<evidence type="ECO:0000313" key="1">
    <source>
        <dbReference type="EMBL" id="CAK7945274.1"/>
    </source>
</evidence>
<sequence length="126" mass="13688">MEVDQKEQGGKDRQGLLESFIGSALGLGKGMTLQSLELTPPPKRSPCVSPATYFWTKHHLHDCSDGRPVKPVVADLNMGAASGPAHSRKEMPASYYLGVVMPDACHRKLAIQNLDGKELYHCLGSE</sequence>